<dbReference type="EMBL" id="EAAA01000754">
    <property type="status" value="NOT_ANNOTATED_CDS"/>
    <property type="molecule type" value="Genomic_DNA"/>
</dbReference>
<name>H2XW19_CIOIN</name>
<dbReference type="AlphaFoldDB" id="H2XW19"/>
<protein>
    <submittedName>
        <fullName evidence="1">Uncharacterized protein</fullName>
    </submittedName>
</protein>
<proteinExistence type="predicted"/>
<dbReference type="Ensembl" id="ENSCINT00000034585.1">
    <property type="protein sequence ID" value="ENSCINP00000033853.1"/>
    <property type="gene ID" value="ENSCING00000022467.1"/>
</dbReference>
<organism evidence="1 2">
    <name type="scientific">Ciona intestinalis</name>
    <name type="common">Transparent sea squirt</name>
    <name type="synonym">Ascidia intestinalis</name>
    <dbReference type="NCBI Taxonomy" id="7719"/>
    <lineage>
        <taxon>Eukaryota</taxon>
        <taxon>Metazoa</taxon>
        <taxon>Chordata</taxon>
        <taxon>Tunicata</taxon>
        <taxon>Ascidiacea</taxon>
        <taxon>Phlebobranchia</taxon>
        <taxon>Cionidae</taxon>
        <taxon>Ciona</taxon>
    </lineage>
</organism>
<dbReference type="InParanoid" id="H2XW19"/>
<sequence>LFTCVCVVLIIKQLKLTTDSKTYIIYICKVHTSIYSTTETILIFLRRSLVLYFFVQLFHSLSTLYTTVHSSVCISD</sequence>
<reference evidence="2" key="1">
    <citation type="journal article" date="2002" name="Science">
        <title>The draft genome of Ciona intestinalis: insights into chordate and vertebrate origins.</title>
        <authorList>
            <person name="Dehal P."/>
            <person name="Satou Y."/>
            <person name="Campbell R.K."/>
            <person name="Chapman J."/>
            <person name="Degnan B."/>
            <person name="De Tomaso A."/>
            <person name="Davidson B."/>
            <person name="Di Gregorio A."/>
            <person name="Gelpke M."/>
            <person name="Goodstein D.M."/>
            <person name="Harafuji N."/>
            <person name="Hastings K.E."/>
            <person name="Ho I."/>
            <person name="Hotta K."/>
            <person name="Huang W."/>
            <person name="Kawashima T."/>
            <person name="Lemaire P."/>
            <person name="Martinez D."/>
            <person name="Meinertzhagen I.A."/>
            <person name="Necula S."/>
            <person name="Nonaka M."/>
            <person name="Putnam N."/>
            <person name="Rash S."/>
            <person name="Saiga H."/>
            <person name="Satake M."/>
            <person name="Terry A."/>
            <person name="Yamada L."/>
            <person name="Wang H.G."/>
            <person name="Awazu S."/>
            <person name="Azumi K."/>
            <person name="Boore J."/>
            <person name="Branno M."/>
            <person name="Chin-Bow S."/>
            <person name="DeSantis R."/>
            <person name="Doyle S."/>
            <person name="Francino P."/>
            <person name="Keys D.N."/>
            <person name="Haga S."/>
            <person name="Hayashi H."/>
            <person name="Hino K."/>
            <person name="Imai K.S."/>
            <person name="Inaba K."/>
            <person name="Kano S."/>
            <person name="Kobayashi K."/>
            <person name="Kobayashi M."/>
            <person name="Lee B.I."/>
            <person name="Makabe K.W."/>
            <person name="Manohar C."/>
            <person name="Matassi G."/>
            <person name="Medina M."/>
            <person name="Mochizuki Y."/>
            <person name="Mount S."/>
            <person name="Morishita T."/>
            <person name="Miura S."/>
            <person name="Nakayama A."/>
            <person name="Nishizaka S."/>
            <person name="Nomoto H."/>
            <person name="Ohta F."/>
            <person name="Oishi K."/>
            <person name="Rigoutsos I."/>
            <person name="Sano M."/>
            <person name="Sasaki A."/>
            <person name="Sasakura Y."/>
            <person name="Shoguchi E."/>
            <person name="Shin-i T."/>
            <person name="Spagnuolo A."/>
            <person name="Stainier D."/>
            <person name="Suzuki M.M."/>
            <person name="Tassy O."/>
            <person name="Takatori N."/>
            <person name="Tokuoka M."/>
            <person name="Yagi K."/>
            <person name="Yoshizaki F."/>
            <person name="Wada S."/>
            <person name="Zhang C."/>
            <person name="Hyatt P.D."/>
            <person name="Larimer F."/>
            <person name="Detter C."/>
            <person name="Doggett N."/>
            <person name="Glavina T."/>
            <person name="Hawkins T."/>
            <person name="Richardson P."/>
            <person name="Lucas S."/>
            <person name="Kohara Y."/>
            <person name="Levine M."/>
            <person name="Satoh N."/>
            <person name="Rokhsar D.S."/>
        </authorList>
    </citation>
    <scope>NUCLEOTIDE SEQUENCE [LARGE SCALE GENOMIC DNA]</scope>
</reference>
<dbReference type="Proteomes" id="UP000008144">
    <property type="component" value="Chromosome 11"/>
</dbReference>
<evidence type="ECO:0000313" key="2">
    <source>
        <dbReference type="Proteomes" id="UP000008144"/>
    </source>
</evidence>
<reference evidence="1" key="3">
    <citation type="submission" date="2025-08" db="UniProtKB">
        <authorList>
            <consortium name="Ensembl"/>
        </authorList>
    </citation>
    <scope>IDENTIFICATION</scope>
</reference>
<keyword evidence="2" id="KW-1185">Reference proteome</keyword>
<accession>H2XW19</accession>
<dbReference type="HOGENOM" id="CLU_2660803_0_0_1"/>
<reference evidence="1" key="2">
    <citation type="journal article" date="2008" name="Genome Biol.">
        <title>Improved genome assembly and evidence-based global gene model set for the chordate Ciona intestinalis: new insight into intron and operon populations.</title>
        <authorList>
            <person name="Satou Y."/>
            <person name="Mineta K."/>
            <person name="Ogasawara M."/>
            <person name="Sasakura Y."/>
            <person name="Shoguchi E."/>
            <person name="Ueno K."/>
            <person name="Yamada L."/>
            <person name="Matsumoto J."/>
            <person name="Wasserscheid J."/>
            <person name="Dewar K."/>
            <person name="Wiley G.B."/>
            <person name="Macmil S.L."/>
            <person name="Roe B.A."/>
            <person name="Zeller R.W."/>
            <person name="Hastings K.E."/>
            <person name="Lemaire P."/>
            <person name="Lindquist E."/>
            <person name="Endo T."/>
            <person name="Hotta K."/>
            <person name="Inaba K."/>
        </authorList>
    </citation>
    <scope>NUCLEOTIDE SEQUENCE [LARGE SCALE GENOMIC DNA]</scope>
    <source>
        <strain evidence="1">wild type</strain>
    </source>
</reference>
<evidence type="ECO:0000313" key="1">
    <source>
        <dbReference type="Ensembl" id="ENSCINP00000033853.1"/>
    </source>
</evidence>
<reference evidence="1" key="4">
    <citation type="submission" date="2025-09" db="UniProtKB">
        <authorList>
            <consortium name="Ensembl"/>
        </authorList>
    </citation>
    <scope>IDENTIFICATION</scope>
</reference>